<sequence>MSSGSGPVPTLFRPIQVGDIKLAHRVVLAPQTRLRNTAEHVPTDLSVEFYAQRASVPGTLLITEATYISPQASGQPFAPGIWNDEQIAAWRKVTDAVHAKGSYIFLQLWALGRAARPELFHKEFPDYPYVSASPIPLKERPNDVPRELTKDEIKEYVRWYATAAKNAIKAGFDGVEVHSATGYLIDQFLQDVSNKRTDEYGGSIENRARFALEVLDAVVAAVGAKKVAIRLSPWSVYQDMRMEDPIPQFSYLVQQLKARHPDFAYIHLITLNAIFSKGPEDPSCSQKESFINDIWAPRPLITCGGYDRESGLKVAEETGHLIGYARAFSANPDLPFRLRKNIKLNEVDLESLYTPSTEKGYTTYPFSEEFLKAQAEGEIRLDV</sequence>
<dbReference type="AlphaFoldDB" id="A0A5C2RUW3"/>
<evidence type="ECO:0000313" key="2">
    <source>
        <dbReference type="EMBL" id="RPD54779.1"/>
    </source>
</evidence>
<keyword evidence="3" id="KW-1185">Reference proteome</keyword>
<dbReference type="OrthoDB" id="276546at2759"/>
<dbReference type="Proteomes" id="UP000313359">
    <property type="component" value="Unassembled WGS sequence"/>
</dbReference>
<accession>A0A5C2RUW3</accession>
<dbReference type="InterPro" id="IPR001155">
    <property type="entry name" value="OxRdtase_FMN_N"/>
</dbReference>
<feature type="domain" description="NADH:flavin oxidoreductase/NADH oxidase N-terminal" evidence="1">
    <location>
        <begin position="11"/>
        <end position="345"/>
    </location>
</feature>
<reference evidence="2" key="1">
    <citation type="journal article" date="2018" name="Genome Biol. Evol.">
        <title>Genomics and development of Lentinus tigrinus, a white-rot wood-decaying mushroom with dimorphic fruiting bodies.</title>
        <authorList>
            <person name="Wu B."/>
            <person name="Xu Z."/>
            <person name="Knudson A."/>
            <person name="Carlson A."/>
            <person name="Chen N."/>
            <person name="Kovaka S."/>
            <person name="LaButti K."/>
            <person name="Lipzen A."/>
            <person name="Pennachio C."/>
            <person name="Riley R."/>
            <person name="Schakwitz W."/>
            <person name="Umezawa K."/>
            <person name="Ohm R.A."/>
            <person name="Grigoriev I.V."/>
            <person name="Nagy L.G."/>
            <person name="Gibbons J."/>
            <person name="Hibbett D."/>
        </authorList>
    </citation>
    <scope>NUCLEOTIDE SEQUENCE [LARGE SCALE GENOMIC DNA]</scope>
    <source>
        <strain evidence="2">ALCF2SS1-6</strain>
    </source>
</reference>
<evidence type="ECO:0000259" key="1">
    <source>
        <dbReference type="Pfam" id="PF00724"/>
    </source>
</evidence>
<dbReference type="GO" id="GO:0003959">
    <property type="term" value="F:NADPH dehydrogenase activity"/>
    <property type="evidence" value="ECO:0007669"/>
    <property type="project" value="TreeGrafter"/>
</dbReference>
<dbReference type="InterPro" id="IPR045247">
    <property type="entry name" value="Oye-like"/>
</dbReference>
<proteinExistence type="predicted"/>
<gene>
    <name evidence="2" type="ORF">L227DRAFT_567126</name>
</gene>
<dbReference type="InterPro" id="IPR013785">
    <property type="entry name" value="Aldolase_TIM"/>
</dbReference>
<organism evidence="2 3">
    <name type="scientific">Lentinus tigrinus ALCF2SS1-6</name>
    <dbReference type="NCBI Taxonomy" id="1328759"/>
    <lineage>
        <taxon>Eukaryota</taxon>
        <taxon>Fungi</taxon>
        <taxon>Dikarya</taxon>
        <taxon>Basidiomycota</taxon>
        <taxon>Agaricomycotina</taxon>
        <taxon>Agaricomycetes</taxon>
        <taxon>Polyporales</taxon>
        <taxon>Polyporaceae</taxon>
        <taxon>Lentinus</taxon>
    </lineage>
</organism>
<dbReference type="PANTHER" id="PTHR22893">
    <property type="entry name" value="NADH OXIDOREDUCTASE-RELATED"/>
    <property type="match status" value="1"/>
</dbReference>
<protein>
    <submittedName>
        <fullName evidence="2">NADH:flavin oxidoreductase/NADH oxidase</fullName>
    </submittedName>
</protein>
<evidence type="ECO:0000313" key="3">
    <source>
        <dbReference type="Proteomes" id="UP000313359"/>
    </source>
</evidence>
<dbReference type="Gene3D" id="3.20.20.70">
    <property type="entry name" value="Aldolase class I"/>
    <property type="match status" value="1"/>
</dbReference>
<dbReference type="Pfam" id="PF00724">
    <property type="entry name" value="Oxidored_FMN"/>
    <property type="match status" value="1"/>
</dbReference>
<dbReference type="CDD" id="cd02933">
    <property type="entry name" value="OYE_like_FMN"/>
    <property type="match status" value="1"/>
</dbReference>
<dbReference type="FunFam" id="3.20.20.70:FF:000138">
    <property type="entry name" value="NADPH dehydrogenase 1"/>
    <property type="match status" value="1"/>
</dbReference>
<dbReference type="SUPFAM" id="SSF51395">
    <property type="entry name" value="FMN-linked oxidoreductases"/>
    <property type="match status" value="1"/>
</dbReference>
<dbReference type="PANTHER" id="PTHR22893:SF91">
    <property type="entry name" value="NADPH DEHYDROGENASE 2-RELATED"/>
    <property type="match status" value="1"/>
</dbReference>
<dbReference type="EMBL" id="ML122302">
    <property type="protein sequence ID" value="RPD54779.1"/>
    <property type="molecule type" value="Genomic_DNA"/>
</dbReference>
<name>A0A5C2RUW3_9APHY</name>
<dbReference type="STRING" id="1328759.A0A5C2RUW3"/>
<dbReference type="GO" id="GO:0010181">
    <property type="term" value="F:FMN binding"/>
    <property type="evidence" value="ECO:0007669"/>
    <property type="project" value="InterPro"/>
</dbReference>